<dbReference type="InterPro" id="IPR010648">
    <property type="entry name" value="UPF0270"/>
</dbReference>
<proteinExistence type="inferred from homology"/>
<accession>A0A1I0E5W9</accession>
<dbReference type="RefSeq" id="WP_093321112.1">
    <property type="nucleotide sequence ID" value="NZ_FOHV01000023.1"/>
</dbReference>
<evidence type="ECO:0000313" key="2">
    <source>
        <dbReference type="EMBL" id="SET40431.1"/>
    </source>
</evidence>
<protein>
    <submittedName>
        <fullName evidence="2">Uncharacterized protein</fullName>
    </submittedName>
</protein>
<keyword evidence="3" id="KW-1185">Reference proteome</keyword>
<name>A0A1I0E5W9_9GAMM</name>
<evidence type="ECO:0000313" key="3">
    <source>
        <dbReference type="Proteomes" id="UP000242642"/>
    </source>
</evidence>
<dbReference type="SUPFAM" id="SSF118001">
    <property type="entry name" value="YehU-like"/>
    <property type="match status" value="1"/>
</dbReference>
<organism evidence="2 3">
    <name type="scientific">Thorsellia anophelis DSM 18579</name>
    <dbReference type="NCBI Taxonomy" id="1123402"/>
    <lineage>
        <taxon>Bacteria</taxon>
        <taxon>Pseudomonadati</taxon>
        <taxon>Pseudomonadota</taxon>
        <taxon>Gammaproteobacteria</taxon>
        <taxon>Enterobacterales</taxon>
        <taxon>Thorselliaceae</taxon>
        <taxon>Thorsellia</taxon>
    </lineage>
</organism>
<reference evidence="3" key="1">
    <citation type="submission" date="2016-10" db="EMBL/GenBank/DDBJ databases">
        <authorList>
            <person name="Varghese N."/>
            <person name="Submissions S."/>
        </authorList>
    </citation>
    <scope>NUCLEOTIDE SEQUENCE [LARGE SCALE GENOMIC DNA]</scope>
    <source>
        <strain evidence="3">DSM 18579</strain>
    </source>
</reference>
<dbReference type="NCBIfam" id="NF003438">
    <property type="entry name" value="PRK04966.1"/>
    <property type="match status" value="1"/>
</dbReference>
<gene>
    <name evidence="2" type="ORF">SAMN02583745_02260</name>
</gene>
<evidence type="ECO:0000256" key="1">
    <source>
        <dbReference type="ARBA" id="ARBA00006450"/>
    </source>
</evidence>
<dbReference type="AlphaFoldDB" id="A0A1I0E5W9"/>
<dbReference type="OrthoDB" id="6120729at2"/>
<dbReference type="EMBL" id="FOHV01000023">
    <property type="protein sequence ID" value="SET40431.1"/>
    <property type="molecule type" value="Genomic_DNA"/>
</dbReference>
<dbReference type="Gene3D" id="1.10.10.610">
    <property type="entry name" value="YehU-like"/>
    <property type="match status" value="1"/>
</dbReference>
<dbReference type="Pfam" id="PF06794">
    <property type="entry name" value="UPF0270"/>
    <property type="match status" value="1"/>
</dbReference>
<dbReference type="Proteomes" id="UP000242642">
    <property type="component" value="Unassembled WGS sequence"/>
</dbReference>
<sequence length="75" mass="8791">MIIPWQELETDTLDSLITEFILREGTDYGDYEVSLASKVREVKEQFQQNKLAIIWSEINESVNIVPIDSIHYMDE</sequence>
<dbReference type="STRING" id="1123402.SAMN02583745_02260"/>
<dbReference type="PIRSF" id="PIRSF006169">
    <property type="entry name" value="UCP006169"/>
    <property type="match status" value="1"/>
</dbReference>
<comment type="similarity">
    <text evidence="1">Belongs to the UPF0270 family.</text>
</comment>
<dbReference type="InterPro" id="IPR036685">
    <property type="entry name" value="YehU-like_sf"/>
</dbReference>